<accession>A0A9P4YUC9</accession>
<comment type="subcellular location">
    <subcellularLocation>
        <location evidence="2">Nucleus</location>
    </subcellularLocation>
</comment>
<gene>
    <name evidence="9" type="ORF">GMORB2_6813</name>
</gene>
<dbReference type="InterPro" id="IPR048967">
    <property type="entry name" value="Aquarius_insert"/>
</dbReference>
<dbReference type="InterPro" id="IPR047187">
    <property type="entry name" value="SF1_C_Upf1"/>
</dbReference>
<keyword evidence="10" id="KW-1185">Reference proteome</keyword>
<evidence type="ECO:0000259" key="5">
    <source>
        <dbReference type="Pfam" id="PF13087"/>
    </source>
</evidence>
<keyword evidence="1" id="KW-0378">Hydrolase</keyword>
<keyword evidence="1" id="KW-0067">ATP-binding</keyword>
<keyword evidence="2" id="KW-0539">Nucleus</keyword>
<comment type="function">
    <text evidence="2">Involved in mRNA splicing where it associates with cdc5 and the other cwf proteins as part of the spliceosome.</text>
</comment>
<keyword evidence="1" id="KW-0547">Nucleotide-binding</keyword>
<sequence length="1490" mass="169081">MPNTKRLKGNRATKGRKEQQQQQQQQQQSPSEAPPPMSDDSKERPTPAEVEEEEHAFVNLARKTWLKPGKKAAKPKVKNEVLKQGIWDILDREGFRYGSLRLLESLQTLESYLWPGYTEDASNYHVLLLALITNVKRREQLETWSLFEDRPADFSSMFRRVVSMMLDQSLSTLVKTQLLCFLIHAFQSLDCSIVRKECAPLVSIGVWHNLSSDNVRENQFNRNAHLRKTWRAAHKRYDAADEPTKARLRFERSWLYTLLLDYLTLLFEAKGKPDETLYCERFTEFISDLQSQLPTRRYVNTLLHDLHIVPAMKLSPMYSNEDNSLLRDQHTLLSHYTYFAIDDQTGAQLSRAEAYDRHYARLGKLQRVALKHFKDQLVVLALSNYGSIDKRDELAPLLDPLSDDEVVQLLSLLDLRTVYPESVKLPLDRRFFVEIILSTFERRETFQESTESMALVPTEKTLFDNSFRLADEYDGSHPLALPKLNLQYLSVGDFLWRSLILYRREAFYGIRNDIESAIRRLKPDAHRPGETHFAGFSKMAMPVSKLAILEVVPPLVGDDVPSRVRSEVTIDVRRLSPGVRKEWDTLRPDDVVFLLAIVPPPSQSIPNGDGLLPENEQLGVLSVRTAVISQITDEKGRHVRDGSSGLDSKRRIQLNLDPRTYVRDTEATAAGRPDVYGRVNILLRRGRRENNFKPVLESIRSLVLSEVPLPSWLHEVFLGYGDPAGAHHKNLPNRIRKVDYRDTFLDWHHLVESLPGKTVEPDDSVSGSFGPPYVLETVDAEQVEEAPAAEKKQSKKRRRDAEPALKSEVETLKVSTYKLPNRGPYPVDEPRLNQVRFTSAQVEAIMSGAQPGLSIVVGPPGTGKTDVAVQVINNIYHNFPEQKTLLLAHSNQALNQLFAKIVALDIDGRHLLRLGHGEDDLLTDGSFSKYGRVESFLENRDLYLQEVRKLAISLGAPGAHDNSAETAGYFNTVYVEPAWTKFLQIAASNQTSAGDIVQAFPFHAYFADAPQPLFPPEADRVQILDIAHGCFRHVSRIFTELADALPFELLRRERDKANYLLTNEARIVAMTTTHAAIRRSEIAALGFHYDNIVMEEAAQITEIETFIPLAMQKPVNGELNLQRVMLCGDHFQNSPVIQNMAFRQYANMEQSLFSRLVRLGVPTVMLDQQGRARPSIANLYRWRYPKLDDLADVQNKDEFSKANAGFRYEFQFINVPDYKGKGESEPTPHFIQNLGEAEYAVAIFQYMRLLGYPGNRISILATYAGQRALIRDVLNHRCAKNPIFGMPKIVATVDKYQGEQNDCKFLMFLSVLTTAPNKQLLTSTKHTDVILSLTRTSRVGYLRDVRRMTVALSRARLGLYVLGRRETFEACHELRPAFDVLLQRPDKLLLLTGEMWPSQRVLANEEGQETVEGEVTMEGVEHLGQYVFEMTKTKVGQIQAEKNAAATGAALEPTEVTIAEEEAEDDDADADGTYYEVQGEGEAQQNSEGQ</sequence>
<dbReference type="GO" id="GO:0005684">
    <property type="term" value="C:U2-type spliceosomal complex"/>
    <property type="evidence" value="ECO:0007669"/>
    <property type="project" value="UniProtKB-UniRule"/>
</dbReference>
<dbReference type="Pfam" id="PF13087">
    <property type="entry name" value="AAA_12"/>
    <property type="match status" value="1"/>
</dbReference>
<feature type="domain" description="RNA helicase aquarius insertion" evidence="8">
    <location>
        <begin position="733"/>
        <end position="829"/>
    </location>
</feature>
<feature type="compositionally biased region" description="Basic residues" evidence="3">
    <location>
        <begin position="1"/>
        <end position="14"/>
    </location>
</feature>
<comment type="similarity">
    <text evidence="2">Belongs to the CWF11 family.</text>
</comment>
<evidence type="ECO:0000313" key="10">
    <source>
        <dbReference type="Proteomes" id="UP000749293"/>
    </source>
</evidence>
<feature type="domain" description="DNA2/NAM7 helicase-like C-terminal" evidence="5">
    <location>
        <begin position="1148"/>
        <end position="1365"/>
    </location>
</feature>
<feature type="domain" description="DNA2/NAM7 helicase helicase" evidence="4">
    <location>
        <begin position="841"/>
        <end position="918"/>
    </location>
</feature>
<proteinExistence type="inferred from homology"/>
<dbReference type="EMBL" id="JAANYQ010000007">
    <property type="protein sequence ID" value="KAF4123263.1"/>
    <property type="molecule type" value="Genomic_DNA"/>
</dbReference>
<dbReference type="Pfam" id="PF21143">
    <property type="entry name" value="Aquarius_N_2nd"/>
    <property type="match status" value="1"/>
</dbReference>
<evidence type="ECO:0000313" key="9">
    <source>
        <dbReference type="EMBL" id="KAF4123263.1"/>
    </source>
</evidence>
<dbReference type="PANTHER" id="PTHR10887:SF5">
    <property type="entry name" value="RNA HELICASE AQUARIUS"/>
    <property type="match status" value="1"/>
</dbReference>
<name>A0A9P4YUC9_9HYPO</name>
<feature type="region of interest" description="Disordered" evidence="3">
    <location>
        <begin position="1459"/>
        <end position="1490"/>
    </location>
</feature>
<evidence type="ECO:0000259" key="7">
    <source>
        <dbReference type="Pfam" id="PF21143"/>
    </source>
</evidence>
<evidence type="ECO:0000256" key="3">
    <source>
        <dbReference type="SAM" id="MobiDB-lite"/>
    </source>
</evidence>
<dbReference type="GO" id="GO:0003729">
    <property type="term" value="F:mRNA binding"/>
    <property type="evidence" value="ECO:0007669"/>
    <property type="project" value="TreeGrafter"/>
</dbReference>
<dbReference type="InterPro" id="IPR048966">
    <property type="entry name" value="Aquarius_b-barrel"/>
</dbReference>
<comment type="subunit">
    <text evidence="2">Belongs to the 40S cdc5-associated complex (or cwf complex), a spliceosome sub-complex reminiscent of a late-stage spliceosome.</text>
</comment>
<evidence type="ECO:0000256" key="2">
    <source>
        <dbReference type="PIRNR" id="PIRNR038901"/>
    </source>
</evidence>
<dbReference type="GO" id="GO:0045292">
    <property type="term" value="P:mRNA cis splicing, via spliceosome"/>
    <property type="evidence" value="ECO:0007669"/>
    <property type="project" value="UniProtKB-UniRule"/>
</dbReference>
<evidence type="ECO:0000256" key="1">
    <source>
        <dbReference type="ARBA" id="ARBA00022806"/>
    </source>
</evidence>
<organism evidence="9 10">
    <name type="scientific">Geosmithia morbida</name>
    <dbReference type="NCBI Taxonomy" id="1094350"/>
    <lineage>
        <taxon>Eukaryota</taxon>
        <taxon>Fungi</taxon>
        <taxon>Dikarya</taxon>
        <taxon>Ascomycota</taxon>
        <taxon>Pezizomycotina</taxon>
        <taxon>Sordariomycetes</taxon>
        <taxon>Hypocreomycetidae</taxon>
        <taxon>Hypocreales</taxon>
        <taxon>Bionectriaceae</taxon>
        <taxon>Geosmithia</taxon>
    </lineage>
</organism>
<dbReference type="GO" id="GO:0004386">
    <property type="term" value="F:helicase activity"/>
    <property type="evidence" value="ECO:0007669"/>
    <property type="project" value="InterPro"/>
</dbReference>
<dbReference type="InterPro" id="IPR041679">
    <property type="entry name" value="DNA2/NAM7-like_C"/>
</dbReference>
<protein>
    <recommendedName>
        <fullName evidence="2">Pre-mRNA-splicing factor</fullName>
    </recommendedName>
</protein>
<dbReference type="SUPFAM" id="SSF52540">
    <property type="entry name" value="P-loop containing nucleoside triphosphate hydrolases"/>
    <property type="match status" value="1"/>
</dbReference>
<dbReference type="CDD" id="cd17935">
    <property type="entry name" value="EEXXQc_AQR"/>
    <property type="match status" value="1"/>
</dbReference>
<dbReference type="InterPro" id="IPR045055">
    <property type="entry name" value="DNA2/NAM7-like"/>
</dbReference>
<feature type="region of interest" description="Disordered" evidence="3">
    <location>
        <begin position="783"/>
        <end position="804"/>
    </location>
</feature>
<dbReference type="Pfam" id="PF21144">
    <property type="entry name" value="Aquarius_N_3rd"/>
    <property type="match status" value="1"/>
</dbReference>
<dbReference type="InterPro" id="IPR032174">
    <property type="entry name" value="Aquarius_N"/>
</dbReference>
<evidence type="ECO:0000259" key="4">
    <source>
        <dbReference type="Pfam" id="PF13086"/>
    </source>
</evidence>
<comment type="caution">
    <text evidence="9">The sequence shown here is derived from an EMBL/GenBank/DDBJ whole genome shotgun (WGS) entry which is preliminary data.</text>
</comment>
<feature type="region of interest" description="Disordered" evidence="3">
    <location>
        <begin position="1"/>
        <end position="53"/>
    </location>
</feature>
<evidence type="ECO:0000259" key="8">
    <source>
        <dbReference type="Pfam" id="PF21144"/>
    </source>
</evidence>
<feature type="domain" description="RNA helicase aquarius beta-barrel" evidence="7">
    <location>
        <begin position="522"/>
        <end position="685"/>
    </location>
</feature>
<dbReference type="Gene3D" id="3.40.50.300">
    <property type="entry name" value="P-loop containing nucleotide triphosphate hydrolases"/>
    <property type="match status" value="2"/>
</dbReference>
<dbReference type="GO" id="GO:0071013">
    <property type="term" value="C:catalytic step 2 spliceosome"/>
    <property type="evidence" value="ECO:0007669"/>
    <property type="project" value="TreeGrafter"/>
</dbReference>
<dbReference type="PIRSF" id="PIRSF038901">
    <property type="entry name" value="AQR_cwf11"/>
    <property type="match status" value="1"/>
</dbReference>
<reference evidence="9" key="1">
    <citation type="submission" date="2020-03" db="EMBL/GenBank/DDBJ databases">
        <title>Site-based positive gene gene selection in Geosmithia morbida across the United States reveals a broad range of putative effectors and factors for local host and environmental adapation.</title>
        <authorList>
            <person name="Onufrak A."/>
            <person name="Murdoch R.W."/>
            <person name="Gazis R."/>
            <person name="Huff M."/>
            <person name="Staton M."/>
            <person name="Klingeman W."/>
            <person name="Hadziabdic D."/>
        </authorList>
    </citation>
    <scope>NUCLEOTIDE SEQUENCE</scope>
    <source>
        <strain evidence="9">1262</strain>
    </source>
</reference>
<dbReference type="Proteomes" id="UP000749293">
    <property type="component" value="Unassembled WGS sequence"/>
</dbReference>
<dbReference type="OrthoDB" id="1879at2759"/>
<feature type="compositionally biased region" description="Acidic residues" evidence="3">
    <location>
        <begin position="1459"/>
        <end position="1470"/>
    </location>
</feature>
<dbReference type="CDD" id="cd18808">
    <property type="entry name" value="SF1_C_Upf1"/>
    <property type="match status" value="1"/>
</dbReference>
<feature type="domain" description="DNA2/NAM7 helicase helicase" evidence="4">
    <location>
        <begin position="1050"/>
        <end position="1138"/>
    </location>
</feature>
<dbReference type="InterPro" id="IPR027417">
    <property type="entry name" value="P-loop_NTPase"/>
</dbReference>
<keyword evidence="1" id="KW-0347">Helicase</keyword>
<dbReference type="RefSeq" id="XP_035321915.1">
    <property type="nucleotide sequence ID" value="XM_035468781.1"/>
</dbReference>
<dbReference type="InterPro" id="IPR026300">
    <property type="entry name" value="CWF11_fam"/>
</dbReference>
<feature type="domain" description="RNA helicase aquarius N-terminal" evidence="6">
    <location>
        <begin position="57"/>
        <end position="444"/>
    </location>
</feature>
<dbReference type="InterPro" id="IPR041677">
    <property type="entry name" value="DNA2/NAM7_AAA_11"/>
</dbReference>
<dbReference type="PANTHER" id="PTHR10887">
    <property type="entry name" value="DNA2/NAM7 HELICASE FAMILY"/>
    <property type="match status" value="1"/>
</dbReference>
<dbReference type="Pfam" id="PF13086">
    <property type="entry name" value="AAA_11"/>
    <property type="match status" value="2"/>
</dbReference>
<keyword evidence="2" id="KW-0507">mRNA processing</keyword>
<keyword evidence="2" id="KW-0508">mRNA splicing</keyword>
<dbReference type="GeneID" id="55973036"/>
<dbReference type="Pfam" id="PF16399">
    <property type="entry name" value="Aquarius_N_1st"/>
    <property type="match status" value="1"/>
</dbReference>
<evidence type="ECO:0000259" key="6">
    <source>
        <dbReference type="Pfam" id="PF16399"/>
    </source>
</evidence>